<evidence type="ECO:0000259" key="8">
    <source>
        <dbReference type="Pfam" id="PF03449"/>
    </source>
</evidence>
<evidence type="ECO:0000256" key="2">
    <source>
        <dbReference type="ARBA" id="ARBA00013729"/>
    </source>
</evidence>
<dbReference type="Proteomes" id="UP000002318">
    <property type="component" value="Chromosome"/>
</dbReference>
<proteinExistence type="inferred from homology"/>
<protein>
    <recommendedName>
        <fullName evidence="2">Transcription elongation factor GreA</fullName>
    </recommendedName>
    <alternativeName>
        <fullName evidence="6">Transcript cleavage factor GreA</fullName>
    </alternativeName>
</protein>
<evidence type="ECO:0000313" key="9">
    <source>
        <dbReference type="EMBL" id="ADK81163.1"/>
    </source>
</evidence>
<dbReference type="SUPFAM" id="SSF46557">
    <property type="entry name" value="GreA transcript cleavage protein, N-terminal domain"/>
    <property type="match status" value="1"/>
</dbReference>
<dbReference type="FunFam" id="1.10.287.180:FF:000001">
    <property type="entry name" value="Transcription elongation factor GreA"/>
    <property type="match status" value="1"/>
</dbReference>
<feature type="domain" description="Transcription elongation factor GreA/GreB C-terminal" evidence="7">
    <location>
        <begin position="816"/>
        <end position="889"/>
    </location>
</feature>
<evidence type="ECO:0000256" key="1">
    <source>
        <dbReference type="ARBA" id="ARBA00008213"/>
    </source>
</evidence>
<dbReference type="InterPro" id="IPR011990">
    <property type="entry name" value="TPR-like_helical_dom_sf"/>
</dbReference>
<dbReference type="OrthoDB" id="9808774at2"/>
<dbReference type="Pfam" id="PF03449">
    <property type="entry name" value="GreA_GreB_N"/>
    <property type="match status" value="1"/>
</dbReference>
<keyword evidence="5" id="KW-0804">Transcription</keyword>
<dbReference type="InterPro" id="IPR022691">
    <property type="entry name" value="Tscrpt_elong_fac_GreA/B_N"/>
</dbReference>
<dbReference type="Gene3D" id="3.10.50.30">
    <property type="entry name" value="Transcription elongation factor, GreA/GreB, C-terminal domain"/>
    <property type="match status" value="1"/>
</dbReference>
<keyword evidence="10" id="KW-1185">Reference proteome</keyword>
<keyword evidence="9" id="KW-0648">Protein biosynthesis</keyword>
<dbReference type="InterPro" id="IPR036953">
    <property type="entry name" value="GreA/GreB_C_sf"/>
</dbReference>
<evidence type="ECO:0000259" key="7">
    <source>
        <dbReference type="Pfam" id="PF01272"/>
    </source>
</evidence>
<dbReference type="NCBIfam" id="NF011309">
    <property type="entry name" value="PRK14720.1"/>
    <property type="match status" value="1"/>
</dbReference>
<dbReference type="PANTHER" id="PTHR30437">
    <property type="entry name" value="TRANSCRIPTION ELONGATION FACTOR GREA"/>
    <property type="match status" value="1"/>
</dbReference>
<keyword evidence="4" id="KW-0238">DNA-binding</keyword>
<dbReference type="GO" id="GO:0006354">
    <property type="term" value="P:DNA-templated transcription elongation"/>
    <property type="evidence" value="ECO:0007669"/>
    <property type="project" value="TreeGrafter"/>
</dbReference>
<evidence type="ECO:0000313" key="10">
    <source>
        <dbReference type="Proteomes" id="UP000002318"/>
    </source>
</evidence>
<evidence type="ECO:0000256" key="6">
    <source>
        <dbReference type="ARBA" id="ARBA00030776"/>
    </source>
</evidence>
<dbReference type="InterPro" id="IPR001437">
    <property type="entry name" value="Tscrpt_elong_fac_GreA/B_C"/>
</dbReference>
<dbReference type="PANTHER" id="PTHR30437:SF4">
    <property type="entry name" value="TRANSCRIPTION ELONGATION FACTOR GREA"/>
    <property type="match status" value="1"/>
</dbReference>
<evidence type="ECO:0000256" key="3">
    <source>
        <dbReference type="ARBA" id="ARBA00023015"/>
    </source>
</evidence>
<keyword evidence="3" id="KW-0805">Transcription regulation</keyword>
<dbReference type="GO" id="GO:0070063">
    <property type="term" value="F:RNA polymerase binding"/>
    <property type="evidence" value="ECO:0007669"/>
    <property type="project" value="InterPro"/>
</dbReference>
<dbReference type="STRING" id="573413.Spirs_2041"/>
<evidence type="ECO:0000256" key="5">
    <source>
        <dbReference type="ARBA" id="ARBA00023163"/>
    </source>
</evidence>
<reference evidence="9 10" key="1">
    <citation type="journal article" date="2010" name="Stand. Genomic Sci.">
        <title>Complete genome sequence of Spirochaeta smaragdinae type strain (SEBR 4228).</title>
        <authorList>
            <person name="Mavromatis K."/>
            <person name="Yasawong M."/>
            <person name="Chertkov O."/>
            <person name="Lapidus A."/>
            <person name="Lucas S."/>
            <person name="Nolan M."/>
            <person name="Del Rio T.G."/>
            <person name="Tice H."/>
            <person name="Cheng J.F."/>
            <person name="Pitluck S."/>
            <person name="Liolios K."/>
            <person name="Ivanova N."/>
            <person name="Tapia R."/>
            <person name="Han C."/>
            <person name="Bruce D."/>
            <person name="Goodwin L."/>
            <person name="Pati A."/>
            <person name="Chen A."/>
            <person name="Palaniappan K."/>
            <person name="Land M."/>
            <person name="Hauser L."/>
            <person name="Chang Y.J."/>
            <person name="Jeffries C.D."/>
            <person name="Detter J.C."/>
            <person name="Rohde M."/>
            <person name="Brambilla E."/>
            <person name="Spring S."/>
            <person name="Goker M."/>
            <person name="Sikorski J."/>
            <person name="Woyke T."/>
            <person name="Bristow J."/>
            <person name="Eisen J.A."/>
            <person name="Markowitz V."/>
            <person name="Hugenholtz P."/>
            <person name="Klenk H.P."/>
            <person name="Kyrpides N.C."/>
        </authorList>
    </citation>
    <scope>NUCLEOTIDE SEQUENCE [LARGE SCALE GENOMIC DNA]</scope>
    <source>
        <strain evidence="10">DSM 11293 / JCM 15392 / SEBR 4228</strain>
    </source>
</reference>
<dbReference type="InterPro" id="IPR036805">
    <property type="entry name" value="Tscrpt_elong_fac_GreA/B_N_sf"/>
</dbReference>
<evidence type="ECO:0000256" key="4">
    <source>
        <dbReference type="ARBA" id="ARBA00023125"/>
    </source>
</evidence>
<dbReference type="GO" id="GO:0003677">
    <property type="term" value="F:DNA binding"/>
    <property type="evidence" value="ECO:0007669"/>
    <property type="project" value="UniProtKB-KW"/>
</dbReference>
<sequence length="894" mass="105187">MSELQMQKIGELLNEEKWTRATLNNYSIGNFEELDALIDALEDEDAQDEVKELCDEHLTHTKNSIIALYIAGIVALSRQQIDDSNLVKLITIFSDNHKWTVVEYLCNRILDFGENKFALRTLSECYDHENETEKKYGVWERLIKVDYEEADIVRHLAEKKEEEGEIDAAVDFYKKAIHRYINKRLFTQVKDIWQKLIEYIPHEGDFFFHIERKVAKTISEERAGQLLEALYAEYRAAEDWDKSITILKRILGYDSKNLWARKEIVECFKQQYKEHSHLDEYIRLSNLNQNWRNVHDAINDFEKHISFDAGNFVCHRTWGVGRIREIKGDSVMIDFARKRGHEMSLKMAVSALGSLSKDHIWVLKVVWPKDKLHDKIKKDIPWALKTVIKSFDNAANMKQIKAELVDSVLSQGEWSTWSTQARQVLKTDPSFGNLPDKVDYFVVRDTPISFEEKTFNRFRAEKHFFGRLKIMREFLKDSDPESDYFGEMFGYFAGFLKAYNQVNEQVVASYLIISRLIREYPFLNPGFSIKFKELIQEIGDIEGMFQAIDDSDLKKDFLDRLKKSVSNWPDYFVRLFPHYLTRYIPDELESRGHGEKLKELFSNLVDQYRDKREAFIWVARNIDEKSWNEDYDISYEKVLIGMVHLLDITFREISNKREVAENRKLNRQIQTFLLKEKKLEEYIAKSDEDSINRLFTLINDVKELDPSVKIELKHTILERFPSFKFYGEKVTEVVSRGLIVTRKTFEAKKQQLQHINDVEMKETSKEIGAAIELGDLKENAEYKAGKEKQELLNIQMQKLKDEIDRAVIFDPADRDTSKISFATKVTLENLDTKKKETYSFFGPWESNPNENIISYLSPFGGKLWNHKEGEDLEFEINERVYHYSVLKIEAAEMP</sequence>
<dbReference type="InterPro" id="IPR023459">
    <property type="entry name" value="Tscrpt_elong_fac_GreA/B_fam"/>
</dbReference>
<organism evidence="9 10">
    <name type="scientific">Sediminispirochaeta smaragdinae (strain DSM 11293 / JCM 15392 / SEBR 4228)</name>
    <name type="common">Spirochaeta smaragdinae</name>
    <dbReference type="NCBI Taxonomy" id="573413"/>
    <lineage>
        <taxon>Bacteria</taxon>
        <taxon>Pseudomonadati</taxon>
        <taxon>Spirochaetota</taxon>
        <taxon>Spirochaetia</taxon>
        <taxon>Spirochaetales</taxon>
        <taxon>Spirochaetaceae</taxon>
        <taxon>Sediminispirochaeta</taxon>
    </lineage>
</organism>
<dbReference type="KEGG" id="ssm:Spirs_2041"/>
<dbReference type="eggNOG" id="COG1747">
    <property type="taxonomic scope" value="Bacteria"/>
</dbReference>
<dbReference type="Pfam" id="PF01272">
    <property type="entry name" value="GreA_GreB"/>
    <property type="match status" value="1"/>
</dbReference>
<accession>E1R1M2</accession>
<comment type="similarity">
    <text evidence="1">Belongs to the GreA/GreB family.</text>
</comment>
<dbReference type="Gene3D" id="1.10.287.180">
    <property type="entry name" value="Transcription elongation factor, GreA/GreB, N-terminal domain"/>
    <property type="match status" value="1"/>
</dbReference>
<gene>
    <name evidence="9" type="ordered locus">Spirs_2041</name>
</gene>
<dbReference type="HOGENOM" id="CLU_322611_0_0_12"/>
<dbReference type="GO" id="GO:0003746">
    <property type="term" value="F:translation elongation factor activity"/>
    <property type="evidence" value="ECO:0007669"/>
    <property type="project" value="UniProtKB-KW"/>
</dbReference>
<dbReference type="AlphaFoldDB" id="E1R1M2"/>
<dbReference type="SUPFAM" id="SSF54534">
    <property type="entry name" value="FKBP-like"/>
    <property type="match status" value="1"/>
</dbReference>
<dbReference type="EMBL" id="CP002116">
    <property type="protein sequence ID" value="ADK81163.1"/>
    <property type="molecule type" value="Genomic_DNA"/>
</dbReference>
<dbReference type="Gene3D" id="1.25.40.10">
    <property type="entry name" value="Tetratricopeptide repeat domain"/>
    <property type="match status" value="1"/>
</dbReference>
<dbReference type="GO" id="GO:0032784">
    <property type="term" value="P:regulation of DNA-templated transcription elongation"/>
    <property type="evidence" value="ECO:0007669"/>
    <property type="project" value="InterPro"/>
</dbReference>
<dbReference type="RefSeq" id="WP_013254627.1">
    <property type="nucleotide sequence ID" value="NC_014364.1"/>
</dbReference>
<keyword evidence="9" id="KW-0251">Elongation factor</keyword>
<dbReference type="SUPFAM" id="SSF48452">
    <property type="entry name" value="TPR-like"/>
    <property type="match status" value="1"/>
</dbReference>
<feature type="domain" description="Transcription elongation factor GreA/GreB N-terminal" evidence="8">
    <location>
        <begin position="739"/>
        <end position="808"/>
    </location>
</feature>
<dbReference type="eggNOG" id="COG0782">
    <property type="taxonomic scope" value="Bacteria"/>
</dbReference>
<name>E1R1M2_SEDSS</name>